<dbReference type="Gene3D" id="1.10.8.200">
    <property type="entry name" value="Replisome organizer (g39p helicase loader/inhibitor protein)"/>
    <property type="match status" value="1"/>
</dbReference>
<dbReference type="RefSeq" id="WP_013402689.1">
    <property type="nucleotide sequence ID" value="NC_014652.1"/>
</dbReference>
<reference key="1">
    <citation type="submission" date="2010-09" db="EMBL/GenBank/DDBJ databases">
        <title>Complete sequence of Caldicellulosiruptor hydrothermalis 108.</title>
        <authorList>
            <consortium name="US DOE Joint Genome Institute"/>
            <person name="Lucas S."/>
            <person name="Copeland A."/>
            <person name="Lapidus A."/>
            <person name="Cheng J.-F."/>
            <person name="Bruce D."/>
            <person name="Goodwin L."/>
            <person name="Pitluck S."/>
            <person name="Davenport K."/>
            <person name="Detter J.C."/>
            <person name="Han C."/>
            <person name="Tapia R."/>
            <person name="Land M."/>
            <person name="Hauser L."/>
            <person name="Chang Y.-J."/>
            <person name="Jeffries C."/>
            <person name="Kyrpides N."/>
            <person name="Ivanova N."/>
            <person name="Mikhailova N."/>
            <person name="Blumer-Schuette S.E."/>
            <person name="Kelly R.M."/>
            <person name="Woyke T."/>
        </authorList>
    </citation>
    <scope>NUCLEOTIDE SEQUENCE</scope>
    <source>
        <strain>108</strain>
    </source>
</reference>
<protein>
    <submittedName>
        <fullName evidence="1">Uncharacterized protein</fullName>
    </submittedName>
</protein>
<proteinExistence type="predicted"/>
<gene>
    <name evidence="1" type="ordered locus">Calhy_0752</name>
</gene>
<dbReference type="HOGENOM" id="CLU_126571_0_0_9"/>
<evidence type="ECO:0000313" key="1">
    <source>
        <dbReference type="EMBL" id="ADQ06489.1"/>
    </source>
</evidence>
<dbReference type="OrthoDB" id="1634442at2"/>
<dbReference type="KEGG" id="chd:Calhy_0752"/>
<name>E4QDS2_CALH1</name>
<accession>E4QDS2</accession>
<sequence>MTKAECIKFLAIVNMAYPNWQVNELTVGLWAEMLEDIDFKIAQIALKKHIAENPYPPTIADIRKAVAEITTPKENKLTAAEAWGEVMAAVRQFGYYREAEALASMSERTRRVVKYIGWQNICTCEEIDVLRGQFRAMYEQLEEREKKEAILPPSVHDAIKALAEAKEIDRGFKMIEGGKR</sequence>
<reference evidence="1 2" key="2">
    <citation type="journal article" date="2011" name="J. Bacteriol.">
        <title>Complete genome sequences for the anaerobic, extremely thermophilic plant biomass-degrading bacteria Caldicellulosiruptor hydrothermalis, Caldicellulosiruptor kristjanssonii, Caldicellulosiruptor kronotskyensis, Caldicellulosiruptor owensenis, and Caldicellulosiruptor lactoaceticus.</title>
        <authorList>
            <person name="Blumer-Schuette S.E."/>
            <person name="Ozdemir I."/>
            <person name="Mistry D."/>
            <person name="Lucas S."/>
            <person name="Lapidus A."/>
            <person name="Cheng J.F."/>
            <person name="Goodwin L.A."/>
            <person name="Pitluck S."/>
            <person name="Land M.L."/>
            <person name="Hauser L.J."/>
            <person name="Woyke T."/>
            <person name="Mikhailova N."/>
            <person name="Pati A."/>
            <person name="Kyrpides N.C."/>
            <person name="Ivanova N."/>
            <person name="Detter J.C."/>
            <person name="Walston-Davenport K."/>
            <person name="Han S."/>
            <person name="Adams M.W."/>
            <person name="Kelly R.M."/>
        </authorList>
    </citation>
    <scope>NUCLEOTIDE SEQUENCE [LARGE SCALE GENOMIC DNA]</scope>
    <source>
        <strain evidence="2">DSM 18901 / VKM B-2411 / 108</strain>
    </source>
</reference>
<dbReference type="EMBL" id="CP002219">
    <property type="protein sequence ID" value="ADQ06489.1"/>
    <property type="molecule type" value="Genomic_DNA"/>
</dbReference>
<dbReference type="AlphaFoldDB" id="E4QDS2"/>
<dbReference type="eggNOG" id="ENOG5032X8X">
    <property type="taxonomic scope" value="Bacteria"/>
</dbReference>
<dbReference type="STRING" id="632292.Calhy_0752"/>
<keyword evidence="2" id="KW-1185">Reference proteome</keyword>
<dbReference type="Proteomes" id="UP000006890">
    <property type="component" value="Chromosome"/>
</dbReference>
<evidence type="ECO:0000313" key="2">
    <source>
        <dbReference type="Proteomes" id="UP000006890"/>
    </source>
</evidence>
<organism evidence="1 2">
    <name type="scientific">Caldicellulosiruptor hydrothermalis (strain DSM 18901 / VKM B-2411 / 108)</name>
    <dbReference type="NCBI Taxonomy" id="632292"/>
    <lineage>
        <taxon>Bacteria</taxon>
        <taxon>Bacillati</taxon>
        <taxon>Bacillota</taxon>
        <taxon>Bacillota incertae sedis</taxon>
        <taxon>Caldicellulosiruptorales</taxon>
        <taxon>Caldicellulosiruptoraceae</taxon>
        <taxon>Caldicellulosiruptor</taxon>
    </lineage>
</organism>